<dbReference type="PANTHER" id="PTHR44329:SF288">
    <property type="entry name" value="MITOGEN-ACTIVATED PROTEIN KINASE KINASE KINASE 20"/>
    <property type="match status" value="1"/>
</dbReference>
<evidence type="ECO:0000259" key="6">
    <source>
        <dbReference type="PROSITE" id="PS50011"/>
    </source>
</evidence>
<dbReference type="SUPFAM" id="SSF56112">
    <property type="entry name" value="Protein kinase-like (PK-like)"/>
    <property type="match status" value="1"/>
</dbReference>
<comment type="caution">
    <text evidence="8">The sequence shown here is derived from an EMBL/GenBank/DDBJ whole genome shotgun (WGS) entry which is preliminary data.</text>
</comment>
<feature type="region of interest" description="Disordered" evidence="5">
    <location>
        <begin position="353"/>
        <end position="383"/>
    </location>
</feature>
<proteinExistence type="predicted"/>
<evidence type="ECO:0008006" key="10">
    <source>
        <dbReference type="Google" id="ProtNLM"/>
    </source>
</evidence>
<gene>
    <name evidence="8" type="ORF">KFE25_007308</name>
</gene>
<dbReference type="EMBL" id="JAGTXO010000003">
    <property type="protein sequence ID" value="KAG8468790.1"/>
    <property type="molecule type" value="Genomic_DNA"/>
</dbReference>
<evidence type="ECO:0000256" key="1">
    <source>
        <dbReference type="ARBA" id="ARBA00022679"/>
    </source>
</evidence>
<dbReference type="Proteomes" id="UP000751190">
    <property type="component" value="Unassembled WGS sequence"/>
</dbReference>
<dbReference type="AlphaFoldDB" id="A0A8J5Y072"/>
<dbReference type="InterPro" id="IPR001932">
    <property type="entry name" value="PPM-type_phosphatase-like_dom"/>
</dbReference>
<keyword evidence="4" id="KW-0067">ATP-binding</keyword>
<dbReference type="InterPro" id="IPR051681">
    <property type="entry name" value="Ser/Thr_Kinases-Pseudokinases"/>
</dbReference>
<protein>
    <recommendedName>
        <fullName evidence="10">Protein kinase domain-containing protein</fullName>
    </recommendedName>
</protein>
<evidence type="ECO:0000256" key="4">
    <source>
        <dbReference type="ARBA" id="ARBA00022840"/>
    </source>
</evidence>
<dbReference type="SMART" id="SM00332">
    <property type="entry name" value="PP2Cc"/>
    <property type="match status" value="1"/>
</dbReference>
<dbReference type="PROSITE" id="PS51746">
    <property type="entry name" value="PPM_2"/>
    <property type="match status" value="1"/>
</dbReference>
<evidence type="ECO:0000313" key="9">
    <source>
        <dbReference type="Proteomes" id="UP000751190"/>
    </source>
</evidence>
<dbReference type="OMA" id="HVEEWNP"/>
<dbReference type="InterPro" id="IPR000719">
    <property type="entry name" value="Prot_kinase_dom"/>
</dbReference>
<dbReference type="InterPro" id="IPR008271">
    <property type="entry name" value="Ser/Thr_kinase_AS"/>
</dbReference>
<dbReference type="PROSITE" id="PS00108">
    <property type="entry name" value="PROTEIN_KINASE_ST"/>
    <property type="match status" value="1"/>
</dbReference>
<evidence type="ECO:0000256" key="2">
    <source>
        <dbReference type="ARBA" id="ARBA00022741"/>
    </source>
</evidence>
<keyword evidence="3" id="KW-0418">Kinase</keyword>
<dbReference type="PANTHER" id="PTHR44329">
    <property type="entry name" value="SERINE/THREONINE-PROTEIN KINASE TNNI3K-RELATED"/>
    <property type="match status" value="1"/>
</dbReference>
<evidence type="ECO:0000256" key="5">
    <source>
        <dbReference type="SAM" id="MobiDB-lite"/>
    </source>
</evidence>
<evidence type="ECO:0000313" key="8">
    <source>
        <dbReference type="EMBL" id="KAG8468790.1"/>
    </source>
</evidence>
<dbReference type="InterPro" id="IPR011009">
    <property type="entry name" value="Kinase-like_dom_sf"/>
</dbReference>
<feature type="domain" description="Protein kinase" evidence="6">
    <location>
        <begin position="12"/>
        <end position="315"/>
    </location>
</feature>
<organism evidence="8 9">
    <name type="scientific">Diacronema lutheri</name>
    <name type="common">Unicellular marine alga</name>
    <name type="synonym">Monochrysis lutheri</name>
    <dbReference type="NCBI Taxonomy" id="2081491"/>
    <lineage>
        <taxon>Eukaryota</taxon>
        <taxon>Haptista</taxon>
        <taxon>Haptophyta</taxon>
        <taxon>Pavlovophyceae</taxon>
        <taxon>Pavlovales</taxon>
        <taxon>Pavlovaceae</taxon>
        <taxon>Diacronema</taxon>
    </lineage>
</organism>
<feature type="compositionally biased region" description="Pro residues" evidence="5">
    <location>
        <begin position="368"/>
        <end position="377"/>
    </location>
</feature>
<keyword evidence="9" id="KW-1185">Reference proteome</keyword>
<name>A0A8J5Y072_DIALT</name>
<dbReference type="Gene3D" id="3.60.40.10">
    <property type="entry name" value="PPM-type phosphatase domain"/>
    <property type="match status" value="1"/>
</dbReference>
<evidence type="ECO:0000259" key="7">
    <source>
        <dbReference type="PROSITE" id="PS51746"/>
    </source>
</evidence>
<dbReference type="PROSITE" id="PS50011">
    <property type="entry name" value="PROTEIN_KINASE_DOM"/>
    <property type="match status" value="1"/>
</dbReference>
<dbReference type="GO" id="GO:0004674">
    <property type="term" value="F:protein serine/threonine kinase activity"/>
    <property type="evidence" value="ECO:0007669"/>
    <property type="project" value="TreeGrafter"/>
</dbReference>
<feature type="compositionally biased region" description="Gly residues" evidence="5">
    <location>
        <begin position="356"/>
        <end position="366"/>
    </location>
</feature>
<dbReference type="InterPro" id="IPR036457">
    <property type="entry name" value="PPM-type-like_dom_sf"/>
</dbReference>
<dbReference type="OrthoDB" id="10264738at2759"/>
<accession>A0A8J5Y072</accession>
<dbReference type="Pfam" id="PF00481">
    <property type="entry name" value="PP2C"/>
    <property type="match status" value="1"/>
</dbReference>
<feature type="domain" description="PPM-type phosphatase" evidence="7">
    <location>
        <begin position="407"/>
        <end position="689"/>
    </location>
</feature>
<keyword evidence="1" id="KW-0808">Transferase</keyword>
<dbReference type="Gene3D" id="1.10.510.10">
    <property type="entry name" value="Transferase(Phosphotransferase) domain 1"/>
    <property type="match status" value="1"/>
</dbReference>
<evidence type="ECO:0000256" key="3">
    <source>
        <dbReference type="ARBA" id="ARBA00022777"/>
    </source>
</evidence>
<sequence>MVSVANVAYADLERVRTLHETGATEVFTARRAASAELLVVKRAKITEAAAITRFRDEADLLRAAGAGARAAAAAVAAAVGGAAPTPTIVALLGVLVEPPRYALLLPYHRHGNLYDALHAPGAAELPLRAALSLGADVLRALEAVHDAGVVHRDVKPHNILLADDGTAVLADFGIACRAAELDAQRRGDAPAPAAPSGGVYRLFVVGTLPYMAPECLRATPASPASDAYAAAIVLNELVTGAIPYAGARTSALQMHTVIEARLGCDALAAAVVADALRPDLPDEARAPPSLILLTIRLWSPSPSLRPHARAARAALDAAAAEAGLGAEAGGAAGREAVRDALAARDARAAAAAAAGAGMGEGEGEGAGVPPPPPPPQPTRDAAALAGGAPLAPLRSGDGPSAAPRLRVAGAVEASAGRRGADSMEDRAVLRLHPRGAEAAASLALVLDGHGGAGCAAYCERAIPAALDAALAERGAAAAAAGGGGDARADADAAADAAFAREALRGAFDGAHRGWLRSARVDDSGAAAIALLLTDSWHGGRAALHVCAAGDCVALLVRRGEPFLVSRAHVASDADEATAVLARGGTVRAGPDGKARVGGLIQLTRALGDRRLIDAGVSAQPEVATVWLEPGEDDLVIVGTDGLFEAMTPAEAVRIARATVRSADMLARRLVTEALARGSSDNVTALVLLLSWC</sequence>
<dbReference type="SMART" id="SM00220">
    <property type="entry name" value="S_TKc"/>
    <property type="match status" value="1"/>
</dbReference>
<dbReference type="Pfam" id="PF00069">
    <property type="entry name" value="Pkinase"/>
    <property type="match status" value="1"/>
</dbReference>
<reference evidence="8" key="1">
    <citation type="submission" date="2021-05" db="EMBL/GenBank/DDBJ databases">
        <title>The genome of the haptophyte Pavlova lutheri (Diacronema luteri, Pavlovales) - a model for lipid biosynthesis in eukaryotic algae.</title>
        <authorList>
            <person name="Hulatt C.J."/>
            <person name="Posewitz M.C."/>
        </authorList>
    </citation>
    <scope>NUCLEOTIDE SEQUENCE</scope>
    <source>
        <strain evidence="8">NIVA-4/92</strain>
    </source>
</reference>
<keyword evidence="2" id="KW-0547">Nucleotide-binding</keyword>
<dbReference type="GO" id="GO:0005524">
    <property type="term" value="F:ATP binding"/>
    <property type="evidence" value="ECO:0007669"/>
    <property type="project" value="UniProtKB-KW"/>
</dbReference>
<dbReference type="CDD" id="cd00143">
    <property type="entry name" value="PP2Cc"/>
    <property type="match status" value="1"/>
</dbReference>
<dbReference type="SUPFAM" id="SSF81606">
    <property type="entry name" value="PP2C-like"/>
    <property type="match status" value="1"/>
</dbReference>